<dbReference type="PANTHER" id="PTHR42733:SF12">
    <property type="entry name" value="PROTEINASE"/>
    <property type="match status" value="1"/>
</dbReference>
<sequence length="168" mass="18477">MARLAFLMDIMFQDKEFQVPYDRARQAGHETVIVGLERGKRLTALSGAEAVTDRAIEEVTAEEFDAVVIPGGYSPDKIRTSQPMVGLVRRVFEANKPVAAICHAGWMLAEADVARGRTVTSWPSIRTDLRNAGADWIDQEVVVDGNLITSRNPGDVPAFCDALLKHLK</sequence>
<dbReference type="InterPro" id="IPR002818">
    <property type="entry name" value="DJ-1/PfpI"/>
</dbReference>
<evidence type="ECO:0000259" key="2">
    <source>
        <dbReference type="Pfam" id="PF01965"/>
    </source>
</evidence>
<comment type="similarity">
    <text evidence="1">Belongs to the peptidase C56 family.</text>
</comment>
<dbReference type="OrthoDB" id="9792284at2"/>
<accession>A0A428Z3T4</accession>
<dbReference type="EMBL" id="QHKI01000027">
    <property type="protein sequence ID" value="RSM80885.1"/>
    <property type="molecule type" value="Genomic_DNA"/>
</dbReference>
<evidence type="ECO:0000313" key="3">
    <source>
        <dbReference type="EMBL" id="RSM80885.1"/>
    </source>
</evidence>
<protein>
    <submittedName>
        <fullName evidence="3">Type 1 glutamine amidotransferase</fullName>
    </submittedName>
</protein>
<proteinExistence type="inferred from homology"/>
<dbReference type="SUPFAM" id="SSF52317">
    <property type="entry name" value="Class I glutamine amidotransferase-like"/>
    <property type="match status" value="1"/>
</dbReference>
<evidence type="ECO:0000256" key="1">
    <source>
        <dbReference type="ARBA" id="ARBA00008542"/>
    </source>
</evidence>
<dbReference type="InterPro" id="IPR006286">
    <property type="entry name" value="C56_PfpI-like"/>
</dbReference>
<dbReference type="Proteomes" id="UP000287547">
    <property type="component" value="Unassembled WGS sequence"/>
</dbReference>
<dbReference type="NCBIfam" id="TIGR01382">
    <property type="entry name" value="PfpI"/>
    <property type="match status" value="1"/>
</dbReference>
<keyword evidence="3" id="KW-0315">Glutamine amidotransferase</keyword>
<feature type="domain" description="DJ-1/PfpI" evidence="2">
    <location>
        <begin position="3"/>
        <end position="165"/>
    </location>
</feature>
<keyword evidence="3" id="KW-0808">Transferase</keyword>
<reference evidence="3 4" key="1">
    <citation type="submission" date="2018-05" db="EMBL/GenBank/DDBJ databases">
        <title>Evolution of GPA BGCs.</title>
        <authorList>
            <person name="Waglechner N."/>
            <person name="Wright G.D."/>
        </authorList>
    </citation>
    <scope>NUCLEOTIDE SEQUENCE [LARGE SCALE GENOMIC DNA]</scope>
    <source>
        <strain evidence="3 4">A82846</strain>
    </source>
</reference>
<name>A0A428Z3T4_KIBAR</name>
<comment type="caution">
    <text evidence="3">The sequence shown here is derived from an EMBL/GenBank/DDBJ whole genome shotgun (WGS) entry which is preliminary data.</text>
</comment>
<organism evidence="3 4">
    <name type="scientific">Kibdelosporangium aridum</name>
    <dbReference type="NCBI Taxonomy" id="2030"/>
    <lineage>
        <taxon>Bacteria</taxon>
        <taxon>Bacillati</taxon>
        <taxon>Actinomycetota</taxon>
        <taxon>Actinomycetes</taxon>
        <taxon>Pseudonocardiales</taxon>
        <taxon>Pseudonocardiaceae</taxon>
        <taxon>Kibdelosporangium</taxon>
    </lineage>
</organism>
<dbReference type="Gene3D" id="3.40.50.880">
    <property type="match status" value="1"/>
</dbReference>
<dbReference type="CDD" id="cd03134">
    <property type="entry name" value="GATase1_PfpI_like"/>
    <property type="match status" value="1"/>
</dbReference>
<dbReference type="InterPro" id="IPR029062">
    <property type="entry name" value="Class_I_gatase-like"/>
</dbReference>
<dbReference type="PANTHER" id="PTHR42733">
    <property type="entry name" value="DJ-1 PROTEIN"/>
    <property type="match status" value="1"/>
</dbReference>
<dbReference type="Pfam" id="PF01965">
    <property type="entry name" value="DJ-1_PfpI"/>
    <property type="match status" value="1"/>
</dbReference>
<dbReference type="RefSeq" id="WP_037273720.1">
    <property type="nucleotide sequence ID" value="NZ_QHKI01000027.1"/>
</dbReference>
<dbReference type="GO" id="GO:0016740">
    <property type="term" value="F:transferase activity"/>
    <property type="evidence" value="ECO:0007669"/>
    <property type="project" value="UniProtKB-KW"/>
</dbReference>
<evidence type="ECO:0000313" key="4">
    <source>
        <dbReference type="Proteomes" id="UP000287547"/>
    </source>
</evidence>
<dbReference type="AlphaFoldDB" id="A0A428Z3T4"/>
<gene>
    <name evidence="3" type="ORF">DMH04_28615</name>
</gene>
<dbReference type="PROSITE" id="PS51276">
    <property type="entry name" value="PEPTIDASE_C56_PFPI"/>
    <property type="match status" value="1"/>
</dbReference>